<feature type="compositionally biased region" description="Low complexity" evidence="1">
    <location>
        <begin position="69"/>
        <end position="78"/>
    </location>
</feature>
<keyword evidence="3" id="KW-1185">Reference proteome</keyword>
<dbReference type="AlphaFoldDB" id="A0A849K1M3"/>
<dbReference type="EMBL" id="JABFCS010000001">
    <property type="protein sequence ID" value="NNU42408.1"/>
    <property type="molecule type" value="Genomic_DNA"/>
</dbReference>
<gene>
    <name evidence="2" type="ORF">HK415_03390</name>
</gene>
<comment type="caution">
    <text evidence="2">The sequence shown here is derived from an EMBL/GenBank/DDBJ whole genome shotgun (WGS) entry which is preliminary data.</text>
</comment>
<proteinExistence type="predicted"/>
<name>A0A849K1M3_9BURK</name>
<organism evidence="2 3">
    <name type="scientific">Ramlibacter montanisoli</name>
    <dbReference type="NCBI Taxonomy" id="2732512"/>
    <lineage>
        <taxon>Bacteria</taxon>
        <taxon>Pseudomonadati</taxon>
        <taxon>Pseudomonadota</taxon>
        <taxon>Betaproteobacteria</taxon>
        <taxon>Burkholderiales</taxon>
        <taxon>Comamonadaceae</taxon>
        <taxon>Ramlibacter</taxon>
    </lineage>
</organism>
<evidence type="ECO:0000313" key="2">
    <source>
        <dbReference type="EMBL" id="NNU42408.1"/>
    </source>
</evidence>
<sequence>MMSSFLATHREELLDRCAQKVSERPMREATTVQVRNGIPLFLAQLQRTLEAEEQRKPLESLRISGPPGGDSCSSPRWG</sequence>
<evidence type="ECO:0000256" key="1">
    <source>
        <dbReference type="SAM" id="MobiDB-lite"/>
    </source>
</evidence>
<reference evidence="2 3" key="2">
    <citation type="submission" date="2020-06" db="EMBL/GenBank/DDBJ databases">
        <title>Ramlibacter rhizophilus sp. nov., isolated from rhizosphere soil of national flower Mugunghwa from South Korea.</title>
        <authorList>
            <person name="Zheng-Fei Y."/>
            <person name="Huan T."/>
        </authorList>
    </citation>
    <scope>NUCLEOTIDE SEQUENCE [LARGE SCALE GENOMIC DNA]</scope>
    <source>
        <strain evidence="2 3">B156</strain>
    </source>
</reference>
<dbReference type="RefSeq" id="WP_171556775.1">
    <property type="nucleotide sequence ID" value="NZ_JABFCS010000001.1"/>
</dbReference>
<feature type="region of interest" description="Disordered" evidence="1">
    <location>
        <begin position="53"/>
        <end position="78"/>
    </location>
</feature>
<protein>
    <submittedName>
        <fullName evidence="2">Uncharacterized protein</fullName>
    </submittedName>
</protein>
<evidence type="ECO:0000313" key="3">
    <source>
        <dbReference type="Proteomes" id="UP000552954"/>
    </source>
</evidence>
<dbReference type="Proteomes" id="UP000552954">
    <property type="component" value="Unassembled WGS sequence"/>
</dbReference>
<reference evidence="2 3" key="1">
    <citation type="submission" date="2020-05" db="EMBL/GenBank/DDBJ databases">
        <authorList>
            <person name="Khan S.A."/>
            <person name="Jeon C.O."/>
            <person name="Chun B.H."/>
        </authorList>
    </citation>
    <scope>NUCLEOTIDE SEQUENCE [LARGE SCALE GENOMIC DNA]</scope>
    <source>
        <strain evidence="2 3">B156</strain>
    </source>
</reference>
<accession>A0A849K1M3</accession>